<accession>A0A161IGM3</accession>
<dbReference type="KEGG" id="ido:I598_1157"/>
<name>A0A161IGM3_9MICO</name>
<organism evidence="3 4">
    <name type="scientific">Isoptericola dokdonensis DS-3</name>
    <dbReference type="NCBI Taxonomy" id="1300344"/>
    <lineage>
        <taxon>Bacteria</taxon>
        <taxon>Bacillati</taxon>
        <taxon>Actinomycetota</taxon>
        <taxon>Actinomycetes</taxon>
        <taxon>Micrococcales</taxon>
        <taxon>Promicromonosporaceae</taxon>
        <taxon>Isoptericola</taxon>
    </lineage>
</organism>
<feature type="transmembrane region" description="Helical" evidence="2">
    <location>
        <begin position="219"/>
        <end position="242"/>
    </location>
</feature>
<feature type="compositionally biased region" description="Low complexity" evidence="1">
    <location>
        <begin position="80"/>
        <end position="91"/>
    </location>
</feature>
<dbReference type="STRING" id="1300344.I598_1157"/>
<keyword evidence="2" id="KW-0812">Transmembrane</keyword>
<feature type="compositionally biased region" description="Low complexity" evidence="1">
    <location>
        <begin position="182"/>
        <end position="200"/>
    </location>
</feature>
<dbReference type="Proteomes" id="UP000076794">
    <property type="component" value="Chromosome"/>
</dbReference>
<feature type="region of interest" description="Disordered" evidence="1">
    <location>
        <begin position="1"/>
        <end position="165"/>
    </location>
</feature>
<feature type="compositionally biased region" description="Low complexity" evidence="1">
    <location>
        <begin position="34"/>
        <end position="67"/>
    </location>
</feature>
<sequence length="391" mass="38907">MSGTVPPPPPPGPAPQEPGAERSQEPRQAPPSFAPAGARPWSAASPAAAPTAATPAPAADPQATQVHHGVHAPVPPAPSSSPSSPAAPGAGQATAAFSPRPAPGSYPAQPTAAYPPQGAYAPQPTAAQPTAAQPPVAQPTAAYPPAPPAAQRATAPARQPAYSQPAPAPGYGYGYAPQQHAYAASPAPAPQAPRAAPGPATTQNPAVGRSSRRRLSPGWIAFIAVDVVLAVVALVFVVQALGGSDVPTVSTPSDTPAAVQQDDAAAEEEAAGGFGAQVAELRSPSRNISCQIFEAGVSCGIAELNQRPAPVEGCDGSSGYVVALDAAGDVALPCVAEKPKKAPKKLDELAYGESVTEGDFTCTSEQDGMYCRHDPTGNGFSLARAGIGASS</sequence>
<dbReference type="PATRIC" id="fig|1300344.3.peg.1163"/>
<dbReference type="OrthoDB" id="4485680at2"/>
<reference evidence="3 4" key="1">
    <citation type="submission" date="2016-01" db="EMBL/GenBank/DDBJ databases">
        <title>Complete genome sequence of a soil Actinobacterium, Isoptericola dokdonensis DS-3.</title>
        <authorList>
            <person name="Kwon S.-K."/>
            <person name="Kim J.F."/>
        </authorList>
    </citation>
    <scope>NUCLEOTIDE SEQUENCE [LARGE SCALE GENOMIC DNA]</scope>
    <source>
        <strain evidence="3 4">DS-3</strain>
    </source>
</reference>
<evidence type="ECO:0000313" key="4">
    <source>
        <dbReference type="Proteomes" id="UP000076794"/>
    </source>
</evidence>
<dbReference type="PRINTS" id="PR01217">
    <property type="entry name" value="PRICHEXTENSN"/>
</dbReference>
<keyword evidence="2" id="KW-1133">Transmembrane helix</keyword>
<feature type="compositionally biased region" description="Pro residues" evidence="1">
    <location>
        <begin position="1"/>
        <end position="16"/>
    </location>
</feature>
<protein>
    <submittedName>
        <fullName evidence="3">Uncharacterized protein</fullName>
    </submittedName>
</protein>
<keyword evidence="2" id="KW-0472">Membrane</keyword>
<evidence type="ECO:0000313" key="3">
    <source>
        <dbReference type="EMBL" id="ANC30724.1"/>
    </source>
</evidence>
<dbReference type="RefSeq" id="WP_068202055.1">
    <property type="nucleotide sequence ID" value="NZ_CP014209.1"/>
</dbReference>
<dbReference type="EMBL" id="CP014209">
    <property type="protein sequence ID" value="ANC30724.1"/>
    <property type="molecule type" value="Genomic_DNA"/>
</dbReference>
<gene>
    <name evidence="3" type="ORF">I598_1157</name>
</gene>
<evidence type="ECO:0000256" key="2">
    <source>
        <dbReference type="SAM" id="Phobius"/>
    </source>
</evidence>
<evidence type="ECO:0000256" key="1">
    <source>
        <dbReference type="SAM" id="MobiDB-lite"/>
    </source>
</evidence>
<keyword evidence="4" id="KW-1185">Reference proteome</keyword>
<feature type="region of interest" description="Disordered" evidence="1">
    <location>
        <begin position="182"/>
        <end position="211"/>
    </location>
</feature>
<feature type="compositionally biased region" description="Low complexity" evidence="1">
    <location>
        <begin position="149"/>
        <end position="165"/>
    </location>
</feature>
<dbReference type="AlphaFoldDB" id="A0A161IGM3"/>
<proteinExistence type="predicted"/>
<feature type="compositionally biased region" description="Low complexity" evidence="1">
    <location>
        <begin position="106"/>
        <end position="141"/>
    </location>
</feature>